<dbReference type="AlphaFoldDB" id="A0AAE0TZJ9"/>
<dbReference type="Pfam" id="PF26639">
    <property type="entry name" value="Het-6_barrel"/>
    <property type="match status" value="1"/>
</dbReference>
<gene>
    <name evidence="2" type="ORF">B0H63DRAFT_559828</name>
</gene>
<dbReference type="InterPro" id="IPR052895">
    <property type="entry name" value="HetReg/Transcr_Mod"/>
</dbReference>
<dbReference type="PANTHER" id="PTHR24148:SF64">
    <property type="entry name" value="HETEROKARYON INCOMPATIBILITY DOMAIN-CONTAINING PROTEIN"/>
    <property type="match status" value="1"/>
</dbReference>
<sequence length="436" mass="48717">MYTAVLSSKPIYTALSYVWRDPSDRRDILLDGRMVSIGANLAAGLLAIRYTEAQGIAVIWADALCINQSDDAEKLSQVQLMAQIFAGAADVCGWLGESTDDSDYAIEMIATMVWEIEKREEVQTGSQNVDEAAEGTFITSKHSDTTIPRPSDSVPRQRDDTLFGLDLAQLLLNLAEPTEGDSGPENDEISVPNRFWRSIHALFARPFWKRLRINQEVILAPCLILLRGKEAIPWHQVAIVGLYFWEAVKTSHTSFNYRSSVFSDFARVFEITEWQAAVAEPPFKPPIFSMIQNTFTLVASEPRDYVYGIVGTTECPNLYILSFRSGIVDFTQYQQLLSQALSSKEMLDLYLWIDIMTGQNSVFMTGGGFSGVGARLLEGGDKICMVPGMKTPVLLRPYRQHFQLVGTCFVNGLMDGEAVREDMDTRLSSLKDVIIQ</sequence>
<evidence type="ECO:0000259" key="1">
    <source>
        <dbReference type="Pfam" id="PF06985"/>
    </source>
</evidence>
<reference evidence="2" key="2">
    <citation type="submission" date="2023-06" db="EMBL/GenBank/DDBJ databases">
        <authorList>
            <consortium name="Lawrence Berkeley National Laboratory"/>
            <person name="Haridas S."/>
            <person name="Hensen N."/>
            <person name="Bonometti L."/>
            <person name="Westerberg I."/>
            <person name="Brannstrom I.O."/>
            <person name="Guillou S."/>
            <person name="Cros-Aarteil S."/>
            <person name="Calhoun S."/>
            <person name="Kuo A."/>
            <person name="Mondo S."/>
            <person name="Pangilinan J."/>
            <person name="Riley R."/>
            <person name="LaButti K."/>
            <person name="Andreopoulos B."/>
            <person name="Lipzen A."/>
            <person name="Chen C."/>
            <person name="Yanf M."/>
            <person name="Daum C."/>
            <person name="Ng V."/>
            <person name="Clum A."/>
            <person name="Steindorff A."/>
            <person name="Ohm R."/>
            <person name="Martin F."/>
            <person name="Silar P."/>
            <person name="Natvig D."/>
            <person name="Lalanne C."/>
            <person name="Gautier V."/>
            <person name="Ament-velasquez S.L."/>
            <person name="Kruys A."/>
            <person name="Hutchinson M.I."/>
            <person name="Powell A.J."/>
            <person name="Barry K."/>
            <person name="Miller A.N."/>
            <person name="Grigoriev I.V."/>
            <person name="Debuchy R."/>
            <person name="Gladieux P."/>
            <person name="Thoren M.H."/>
            <person name="Johannesson H."/>
        </authorList>
    </citation>
    <scope>NUCLEOTIDE SEQUENCE</scope>
    <source>
        <strain evidence="2">CBS 232.78</strain>
    </source>
</reference>
<dbReference type="Proteomes" id="UP001285441">
    <property type="component" value="Unassembled WGS sequence"/>
</dbReference>
<keyword evidence="3" id="KW-1185">Reference proteome</keyword>
<reference evidence="2" key="1">
    <citation type="journal article" date="2023" name="Mol. Phylogenet. Evol.">
        <title>Genome-scale phylogeny and comparative genomics of the fungal order Sordariales.</title>
        <authorList>
            <person name="Hensen N."/>
            <person name="Bonometti L."/>
            <person name="Westerberg I."/>
            <person name="Brannstrom I.O."/>
            <person name="Guillou S."/>
            <person name="Cros-Aarteil S."/>
            <person name="Calhoun S."/>
            <person name="Haridas S."/>
            <person name="Kuo A."/>
            <person name="Mondo S."/>
            <person name="Pangilinan J."/>
            <person name="Riley R."/>
            <person name="LaButti K."/>
            <person name="Andreopoulos B."/>
            <person name="Lipzen A."/>
            <person name="Chen C."/>
            <person name="Yan M."/>
            <person name="Daum C."/>
            <person name="Ng V."/>
            <person name="Clum A."/>
            <person name="Steindorff A."/>
            <person name="Ohm R.A."/>
            <person name="Martin F."/>
            <person name="Silar P."/>
            <person name="Natvig D.O."/>
            <person name="Lalanne C."/>
            <person name="Gautier V."/>
            <person name="Ament-Velasquez S.L."/>
            <person name="Kruys A."/>
            <person name="Hutchinson M.I."/>
            <person name="Powell A.J."/>
            <person name="Barry K."/>
            <person name="Miller A.N."/>
            <person name="Grigoriev I.V."/>
            <person name="Debuchy R."/>
            <person name="Gladieux P."/>
            <person name="Hiltunen Thoren M."/>
            <person name="Johannesson H."/>
        </authorList>
    </citation>
    <scope>NUCLEOTIDE SEQUENCE</scope>
    <source>
        <strain evidence="2">CBS 232.78</strain>
    </source>
</reference>
<feature type="domain" description="Heterokaryon incompatibility" evidence="1">
    <location>
        <begin position="12"/>
        <end position="213"/>
    </location>
</feature>
<evidence type="ECO:0000313" key="2">
    <source>
        <dbReference type="EMBL" id="KAK3385149.1"/>
    </source>
</evidence>
<dbReference type="InterPro" id="IPR010730">
    <property type="entry name" value="HET"/>
</dbReference>
<accession>A0AAE0TZJ9</accession>
<organism evidence="2 3">
    <name type="scientific">Podospora didyma</name>
    <dbReference type="NCBI Taxonomy" id="330526"/>
    <lineage>
        <taxon>Eukaryota</taxon>
        <taxon>Fungi</taxon>
        <taxon>Dikarya</taxon>
        <taxon>Ascomycota</taxon>
        <taxon>Pezizomycotina</taxon>
        <taxon>Sordariomycetes</taxon>
        <taxon>Sordariomycetidae</taxon>
        <taxon>Sordariales</taxon>
        <taxon>Podosporaceae</taxon>
        <taxon>Podospora</taxon>
    </lineage>
</organism>
<proteinExistence type="predicted"/>
<evidence type="ECO:0000313" key="3">
    <source>
        <dbReference type="Proteomes" id="UP001285441"/>
    </source>
</evidence>
<comment type="caution">
    <text evidence="2">The sequence shown here is derived from an EMBL/GenBank/DDBJ whole genome shotgun (WGS) entry which is preliminary data.</text>
</comment>
<protein>
    <submittedName>
        <fullName evidence="2">Heterokaryon incompatibility protein-domain-containing protein</fullName>
    </submittedName>
</protein>
<dbReference type="EMBL" id="JAULSW010000004">
    <property type="protein sequence ID" value="KAK3385149.1"/>
    <property type="molecule type" value="Genomic_DNA"/>
</dbReference>
<name>A0AAE0TZJ9_9PEZI</name>
<dbReference type="PANTHER" id="PTHR24148">
    <property type="entry name" value="ANKYRIN REPEAT DOMAIN-CONTAINING PROTEIN 39 HOMOLOG-RELATED"/>
    <property type="match status" value="1"/>
</dbReference>
<dbReference type="Pfam" id="PF06985">
    <property type="entry name" value="HET"/>
    <property type="match status" value="1"/>
</dbReference>